<dbReference type="SUPFAM" id="SSF56672">
    <property type="entry name" value="DNA/RNA polymerases"/>
    <property type="match status" value="1"/>
</dbReference>
<feature type="domain" description="Integrase catalytic" evidence="7">
    <location>
        <begin position="221"/>
        <end position="349"/>
    </location>
</feature>
<keyword evidence="5" id="KW-0378">Hydrolase</keyword>
<dbReference type="PANTHER" id="PTHR37984">
    <property type="entry name" value="PROTEIN CBG26694"/>
    <property type="match status" value="1"/>
</dbReference>
<dbReference type="GO" id="GO:0003676">
    <property type="term" value="F:nucleic acid binding"/>
    <property type="evidence" value="ECO:0007669"/>
    <property type="project" value="InterPro"/>
</dbReference>
<evidence type="ECO:0000313" key="9">
    <source>
        <dbReference type="Proteomes" id="UP000015106"/>
    </source>
</evidence>
<evidence type="ECO:0000256" key="5">
    <source>
        <dbReference type="ARBA" id="ARBA00022801"/>
    </source>
</evidence>
<keyword evidence="4" id="KW-0255">Endonuclease</keyword>
<dbReference type="Gene3D" id="1.10.340.70">
    <property type="match status" value="1"/>
</dbReference>
<dbReference type="Gramene" id="TuG1812S0001037200.01.T01">
    <property type="protein sequence ID" value="TuG1812S0001037200.01.T01.s_cds41255"/>
    <property type="gene ID" value="TuG1812S0001037200.01"/>
</dbReference>
<keyword evidence="9" id="KW-1185">Reference proteome</keyword>
<dbReference type="EnsemblPlants" id="TuG1812S0001037200.01.T01">
    <property type="protein sequence ID" value="TuG1812S0001037200.01.T01.s_cds41255"/>
    <property type="gene ID" value="TuG1812S0001037200.01"/>
</dbReference>
<keyword evidence="2" id="KW-0548">Nucleotidyltransferase</keyword>
<evidence type="ECO:0000313" key="8">
    <source>
        <dbReference type="EnsemblPlants" id="TuG1812S0001037200.01.T01.s_cds41255"/>
    </source>
</evidence>
<evidence type="ECO:0000259" key="7">
    <source>
        <dbReference type="PROSITE" id="PS50994"/>
    </source>
</evidence>
<dbReference type="Pfam" id="PF17917">
    <property type="entry name" value="RT_RNaseH"/>
    <property type="match status" value="1"/>
</dbReference>
<dbReference type="InterPro" id="IPR036397">
    <property type="entry name" value="RNaseH_sf"/>
</dbReference>
<dbReference type="InterPro" id="IPR041373">
    <property type="entry name" value="RT_RNaseH"/>
</dbReference>
<dbReference type="GO" id="GO:0015074">
    <property type="term" value="P:DNA integration"/>
    <property type="evidence" value="ECO:0007669"/>
    <property type="project" value="InterPro"/>
</dbReference>
<dbReference type="CDD" id="cd09274">
    <property type="entry name" value="RNase_HI_RT_Ty3"/>
    <property type="match status" value="1"/>
</dbReference>
<keyword evidence="1" id="KW-0808">Transferase</keyword>
<dbReference type="InterPro" id="IPR050951">
    <property type="entry name" value="Retrovirus_Pol_polyprotein"/>
</dbReference>
<dbReference type="Proteomes" id="UP000015106">
    <property type="component" value="Unassembled WGS sequence"/>
</dbReference>
<dbReference type="InterPro" id="IPR041588">
    <property type="entry name" value="Integrase_H2C2"/>
</dbReference>
<dbReference type="InterPro" id="IPR001584">
    <property type="entry name" value="Integrase_cat-core"/>
</dbReference>
<reference evidence="8" key="2">
    <citation type="submission" date="2022-06" db="UniProtKB">
        <authorList>
            <consortium name="EnsemblPlants"/>
        </authorList>
    </citation>
    <scope>IDENTIFICATION</scope>
</reference>
<evidence type="ECO:0000256" key="2">
    <source>
        <dbReference type="ARBA" id="ARBA00022695"/>
    </source>
</evidence>
<dbReference type="Gene3D" id="3.30.420.10">
    <property type="entry name" value="Ribonuclease H-like superfamily/Ribonuclease H"/>
    <property type="match status" value="1"/>
</dbReference>
<keyword evidence="6" id="KW-0695">RNA-directed DNA polymerase</keyword>
<keyword evidence="3" id="KW-0540">Nuclease</keyword>
<dbReference type="PANTHER" id="PTHR37984:SF5">
    <property type="entry name" value="PROTEIN NYNRIN-LIKE"/>
    <property type="match status" value="1"/>
</dbReference>
<accession>A0A8R7V9Y7</accession>
<reference evidence="9" key="1">
    <citation type="journal article" date="2013" name="Nature">
        <title>Draft genome of the wheat A-genome progenitor Triticum urartu.</title>
        <authorList>
            <person name="Ling H.Q."/>
            <person name="Zhao S."/>
            <person name="Liu D."/>
            <person name="Wang J."/>
            <person name="Sun H."/>
            <person name="Zhang C."/>
            <person name="Fan H."/>
            <person name="Li D."/>
            <person name="Dong L."/>
            <person name="Tao Y."/>
            <person name="Gao C."/>
            <person name="Wu H."/>
            <person name="Li Y."/>
            <person name="Cui Y."/>
            <person name="Guo X."/>
            <person name="Zheng S."/>
            <person name="Wang B."/>
            <person name="Yu K."/>
            <person name="Liang Q."/>
            <person name="Yang W."/>
            <person name="Lou X."/>
            <person name="Chen J."/>
            <person name="Feng M."/>
            <person name="Jian J."/>
            <person name="Zhang X."/>
            <person name="Luo G."/>
            <person name="Jiang Y."/>
            <person name="Liu J."/>
            <person name="Wang Z."/>
            <person name="Sha Y."/>
            <person name="Zhang B."/>
            <person name="Wu H."/>
            <person name="Tang D."/>
            <person name="Shen Q."/>
            <person name="Xue P."/>
            <person name="Zou S."/>
            <person name="Wang X."/>
            <person name="Liu X."/>
            <person name="Wang F."/>
            <person name="Yang Y."/>
            <person name="An X."/>
            <person name="Dong Z."/>
            <person name="Zhang K."/>
            <person name="Zhang X."/>
            <person name="Luo M.C."/>
            <person name="Dvorak J."/>
            <person name="Tong Y."/>
            <person name="Wang J."/>
            <person name="Yang H."/>
            <person name="Li Z."/>
            <person name="Wang D."/>
            <person name="Zhang A."/>
            <person name="Wang J."/>
        </authorList>
    </citation>
    <scope>NUCLEOTIDE SEQUENCE</scope>
    <source>
        <strain evidence="9">cv. G1812</strain>
    </source>
</reference>
<dbReference type="SUPFAM" id="SSF53098">
    <property type="entry name" value="Ribonuclease H-like"/>
    <property type="match status" value="1"/>
</dbReference>
<evidence type="ECO:0000256" key="1">
    <source>
        <dbReference type="ARBA" id="ARBA00022679"/>
    </source>
</evidence>
<dbReference type="InterPro" id="IPR012337">
    <property type="entry name" value="RNaseH-like_sf"/>
</dbReference>
<dbReference type="GO" id="GO:0016787">
    <property type="term" value="F:hydrolase activity"/>
    <property type="evidence" value="ECO:0007669"/>
    <property type="project" value="UniProtKB-KW"/>
</dbReference>
<name>A0A8R7V9Y7_TRIUA</name>
<evidence type="ECO:0000256" key="6">
    <source>
        <dbReference type="ARBA" id="ARBA00022918"/>
    </source>
</evidence>
<organism evidence="8 9">
    <name type="scientific">Triticum urartu</name>
    <name type="common">Red wild einkorn</name>
    <name type="synonym">Crithodium urartu</name>
    <dbReference type="NCBI Taxonomy" id="4572"/>
    <lineage>
        <taxon>Eukaryota</taxon>
        <taxon>Viridiplantae</taxon>
        <taxon>Streptophyta</taxon>
        <taxon>Embryophyta</taxon>
        <taxon>Tracheophyta</taxon>
        <taxon>Spermatophyta</taxon>
        <taxon>Magnoliopsida</taxon>
        <taxon>Liliopsida</taxon>
        <taxon>Poales</taxon>
        <taxon>Poaceae</taxon>
        <taxon>BOP clade</taxon>
        <taxon>Pooideae</taxon>
        <taxon>Triticodae</taxon>
        <taxon>Triticeae</taxon>
        <taxon>Triticinae</taxon>
        <taxon>Triticum</taxon>
    </lineage>
</organism>
<sequence length="349" mass="40005">MQEGRPVSYFSRTIGPKAAAMSTYDKEALAIIEVVKKWKHYLATSLVIRTDRESLKYIQEQKLTEGIQHKLLLKLLGYNFTVEYKKGKENKAADALSRVKYMASMLTVSTNTPTWIKEVVKSYKSDTRVQELIAECAVSKDSPSSYSYKNGILRFHNKVVVGTSTSLRTDILKTFHASELGAHSGERATYQRVKLVFHWQGLKQDVITFVKECPVCQLNKAEHSPYPGLLKPLPVPDFAWAHISMDFVEGLPLSENKRFTKYPHFIAMKHPITVQSVARAFSDTVFKLHGMPLVIVTDRDKIFTSHLWQKLFKSLKIKLHMSTSYHPQSYGQTERVNQCLENYLRCMCF</sequence>
<dbReference type="AlphaFoldDB" id="A0A8R7V9Y7"/>
<dbReference type="GO" id="GO:0004519">
    <property type="term" value="F:endonuclease activity"/>
    <property type="evidence" value="ECO:0007669"/>
    <property type="project" value="UniProtKB-KW"/>
</dbReference>
<evidence type="ECO:0000256" key="4">
    <source>
        <dbReference type="ARBA" id="ARBA00022759"/>
    </source>
</evidence>
<evidence type="ECO:0000256" key="3">
    <source>
        <dbReference type="ARBA" id="ARBA00022722"/>
    </source>
</evidence>
<dbReference type="InterPro" id="IPR043502">
    <property type="entry name" value="DNA/RNA_pol_sf"/>
</dbReference>
<protein>
    <recommendedName>
        <fullName evidence="7">Integrase catalytic domain-containing protein</fullName>
    </recommendedName>
</protein>
<dbReference type="PROSITE" id="PS50994">
    <property type="entry name" value="INTEGRASE"/>
    <property type="match status" value="1"/>
</dbReference>
<proteinExistence type="predicted"/>
<dbReference type="Pfam" id="PF17921">
    <property type="entry name" value="Integrase_H2C2"/>
    <property type="match status" value="1"/>
</dbReference>
<dbReference type="GO" id="GO:0003964">
    <property type="term" value="F:RNA-directed DNA polymerase activity"/>
    <property type="evidence" value="ECO:0007669"/>
    <property type="project" value="UniProtKB-KW"/>
</dbReference>